<evidence type="ECO:0000313" key="3">
    <source>
        <dbReference type="Proteomes" id="UP000256405"/>
    </source>
</evidence>
<feature type="transmembrane region" description="Helical" evidence="1">
    <location>
        <begin position="39"/>
        <end position="59"/>
    </location>
</feature>
<keyword evidence="1" id="KW-0472">Membrane</keyword>
<evidence type="ECO:0000256" key="1">
    <source>
        <dbReference type="SAM" id="Phobius"/>
    </source>
</evidence>
<protein>
    <submittedName>
        <fullName evidence="2">F1F0 ATPase subunit 2</fullName>
    </submittedName>
</protein>
<evidence type="ECO:0000313" key="2">
    <source>
        <dbReference type="EMBL" id="REG79469.1"/>
    </source>
</evidence>
<organism evidence="2 3">
    <name type="scientific">Algoriphagus antarcticus</name>
    <dbReference type="NCBI Taxonomy" id="238540"/>
    <lineage>
        <taxon>Bacteria</taxon>
        <taxon>Pseudomonadati</taxon>
        <taxon>Bacteroidota</taxon>
        <taxon>Cytophagia</taxon>
        <taxon>Cytophagales</taxon>
        <taxon>Cyclobacteriaceae</taxon>
        <taxon>Algoriphagus</taxon>
    </lineage>
</organism>
<feature type="transmembrane region" description="Helical" evidence="1">
    <location>
        <begin position="6"/>
        <end position="27"/>
    </location>
</feature>
<reference evidence="2 3" key="1">
    <citation type="submission" date="2018-08" db="EMBL/GenBank/DDBJ databases">
        <title>Genomic Encyclopedia of Archaeal and Bacterial Type Strains, Phase II (KMG-II): from individual species to whole genera.</title>
        <authorList>
            <person name="Goeker M."/>
        </authorList>
    </citation>
    <scope>NUCLEOTIDE SEQUENCE [LARGE SCALE GENOMIC DNA]</scope>
    <source>
        <strain evidence="2 3">DSM 15986</strain>
    </source>
</reference>
<dbReference type="EMBL" id="QUNF01000031">
    <property type="protein sequence ID" value="REG79469.1"/>
    <property type="molecule type" value="Genomic_DNA"/>
</dbReference>
<dbReference type="RefSeq" id="WP_086540410.1">
    <property type="nucleotide sequence ID" value="NZ_MSSW01000009.1"/>
</dbReference>
<name>A0A3E0D9X5_9BACT</name>
<proteinExistence type="predicted"/>
<feature type="transmembrane region" description="Helical" evidence="1">
    <location>
        <begin position="65"/>
        <end position="85"/>
    </location>
</feature>
<dbReference type="AlphaFoldDB" id="A0A3E0D9X5"/>
<accession>A0A3E0D9X5</accession>
<comment type="caution">
    <text evidence="2">The sequence shown here is derived from an EMBL/GenBank/DDBJ whole genome shotgun (WGS) entry which is preliminary data.</text>
</comment>
<keyword evidence="1" id="KW-1133">Transmembrane helix</keyword>
<dbReference type="Pfam" id="PF12966">
    <property type="entry name" value="AtpR"/>
    <property type="match status" value="1"/>
</dbReference>
<sequence length="104" mass="11526">MNETISMGVAFVAGIALGVIFFGGLWFTVKKAVSAKIPALWIFGSFILRMSITLLGFYVVGLDQWQNLMLCLLGFIIARFTVIHFTKSLDAKQAQLKKEEIHGS</sequence>
<gene>
    <name evidence="2" type="ORF">C8N25_13117</name>
</gene>
<keyword evidence="3" id="KW-1185">Reference proteome</keyword>
<dbReference type="InterPro" id="IPR017581">
    <property type="entry name" value="AtpR-like"/>
</dbReference>
<dbReference type="NCBIfam" id="TIGR03165">
    <property type="entry name" value="F1F0_chp_2"/>
    <property type="match status" value="1"/>
</dbReference>
<keyword evidence="1" id="KW-0812">Transmembrane</keyword>
<dbReference type="Proteomes" id="UP000256405">
    <property type="component" value="Unassembled WGS sequence"/>
</dbReference>
<dbReference type="OrthoDB" id="467414at2"/>